<protein>
    <submittedName>
        <fullName evidence="1">Uncharacterized protein</fullName>
    </submittedName>
</protein>
<keyword evidence="2" id="KW-1185">Reference proteome</keyword>
<proteinExistence type="predicted"/>
<accession>A0A8H3YE10</accession>
<evidence type="ECO:0000313" key="2">
    <source>
        <dbReference type="Proteomes" id="UP000620104"/>
    </source>
</evidence>
<dbReference type="EMBL" id="BLZA01000013">
    <property type="protein sequence ID" value="GHJ85778.1"/>
    <property type="molecule type" value="Genomic_DNA"/>
</dbReference>
<name>A0A8H3YE10_9TREE</name>
<dbReference type="Proteomes" id="UP000620104">
    <property type="component" value="Unassembled WGS sequence"/>
</dbReference>
<evidence type="ECO:0000313" key="1">
    <source>
        <dbReference type="EMBL" id="GHJ85778.1"/>
    </source>
</evidence>
<dbReference type="AlphaFoldDB" id="A0A8H3YE10"/>
<sequence>MAFNTSRDEVDRGKEVFYRLGLAVKTNQKQVCLFLSSGWSAYTLLPVRYRFMVVASKITHAITGAVVPSEHFEGEDGNFQQLVNLSIDFEDVKAYLNSSARQNLENRSNEDGSARRCLKARERSQRLFAHFNKELAIPIMNLQSIRDATLSFMAAMKPLTVIKKHSGLQNIADNGILIYKVFSRIIQAAKENGDPVPD</sequence>
<comment type="caution">
    <text evidence="1">The sequence shown here is derived from an EMBL/GenBank/DDBJ whole genome shotgun (WGS) entry which is preliminary data.</text>
</comment>
<organism evidence="1 2">
    <name type="scientific">Naganishia liquefaciens</name>
    <dbReference type="NCBI Taxonomy" id="104408"/>
    <lineage>
        <taxon>Eukaryota</taxon>
        <taxon>Fungi</taxon>
        <taxon>Dikarya</taxon>
        <taxon>Basidiomycota</taxon>
        <taxon>Agaricomycotina</taxon>
        <taxon>Tremellomycetes</taxon>
        <taxon>Filobasidiales</taxon>
        <taxon>Filobasidiaceae</taxon>
        <taxon>Naganishia</taxon>
    </lineage>
</organism>
<gene>
    <name evidence="1" type="ORF">NliqN6_2180</name>
</gene>
<reference evidence="1" key="1">
    <citation type="submission" date="2020-07" db="EMBL/GenBank/DDBJ databases">
        <title>Draft Genome Sequence of a Deep-Sea Yeast, Naganishia (Cryptococcus) liquefaciens strain N6.</title>
        <authorList>
            <person name="Han Y.W."/>
            <person name="Kajitani R."/>
            <person name="Morimoto H."/>
            <person name="Parhat M."/>
            <person name="Tsubouchi H."/>
            <person name="Bakenova O."/>
            <person name="Ogata M."/>
            <person name="Argunhan B."/>
            <person name="Aoki R."/>
            <person name="Kajiwara S."/>
            <person name="Itoh T."/>
            <person name="Iwasaki H."/>
        </authorList>
    </citation>
    <scope>NUCLEOTIDE SEQUENCE</scope>
    <source>
        <strain evidence="1">N6</strain>
    </source>
</reference>